<gene>
    <name evidence="2" type="ORF">BDA96_01G323000</name>
</gene>
<dbReference type="EMBL" id="CM027680">
    <property type="protein sequence ID" value="KAG0550245.1"/>
    <property type="molecule type" value="Genomic_DNA"/>
</dbReference>
<feature type="region of interest" description="Disordered" evidence="1">
    <location>
        <begin position="81"/>
        <end position="114"/>
    </location>
</feature>
<reference evidence="2" key="2">
    <citation type="submission" date="2020-10" db="EMBL/GenBank/DDBJ databases">
        <authorList>
            <person name="Cooper E.A."/>
            <person name="Brenton Z.W."/>
            <person name="Flinn B.S."/>
            <person name="Jenkins J."/>
            <person name="Shu S."/>
            <person name="Flowers D."/>
            <person name="Luo F."/>
            <person name="Wang Y."/>
            <person name="Xia P."/>
            <person name="Barry K."/>
            <person name="Daum C."/>
            <person name="Lipzen A."/>
            <person name="Yoshinaga Y."/>
            <person name="Schmutz J."/>
            <person name="Saski C."/>
            <person name="Vermerris W."/>
            <person name="Kresovich S."/>
        </authorList>
    </citation>
    <scope>NUCLEOTIDE SEQUENCE</scope>
</reference>
<name>A0A921S2N1_SORBI</name>
<proteinExistence type="predicted"/>
<evidence type="ECO:0000313" key="3">
    <source>
        <dbReference type="Proteomes" id="UP000807115"/>
    </source>
</evidence>
<evidence type="ECO:0000313" key="2">
    <source>
        <dbReference type="EMBL" id="KAG0550245.1"/>
    </source>
</evidence>
<dbReference type="Proteomes" id="UP000807115">
    <property type="component" value="Chromosome 1"/>
</dbReference>
<sequence>MRPGPAEANPSPDACGLACSGATGGRLAAPRLTTAIPRRVRVGLWRRRELSTRGPRFQSPSQPAAAPSPLLWAAALPSGRPIATRPVRQPPRRRPARSRLAAARPFCSSQPAPG</sequence>
<dbReference type="AlphaFoldDB" id="A0A921S2N1"/>
<comment type="caution">
    <text evidence="2">The sequence shown here is derived from an EMBL/GenBank/DDBJ whole genome shotgun (WGS) entry which is preliminary data.</text>
</comment>
<evidence type="ECO:0000256" key="1">
    <source>
        <dbReference type="SAM" id="MobiDB-lite"/>
    </source>
</evidence>
<accession>A0A921S2N1</accession>
<organism evidence="2 3">
    <name type="scientific">Sorghum bicolor</name>
    <name type="common">Sorghum</name>
    <name type="synonym">Sorghum vulgare</name>
    <dbReference type="NCBI Taxonomy" id="4558"/>
    <lineage>
        <taxon>Eukaryota</taxon>
        <taxon>Viridiplantae</taxon>
        <taxon>Streptophyta</taxon>
        <taxon>Embryophyta</taxon>
        <taxon>Tracheophyta</taxon>
        <taxon>Spermatophyta</taxon>
        <taxon>Magnoliopsida</taxon>
        <taxon>Liliopsida</taxon>
        <taxon>Poales</taxon>
        <taxon>Poaceae</taxon>
        <taxon>PACMAD clade</taxon>
        <taxon>Panicoideae</taxon>
        <taxon>Andropogonodae</taxon>
        <taxon>Andropogoneae</taxon>
        <taxon>Sorghinae</taxon>
        <taxon>Sorghum</taxon>
    </lineage>
</organism>
<reference evidence="2" key="1">
    <citation type="journal article" date="2019" name="BMC Genomics">
        <title>A new reference genome for Sorghum bicolor reveals high levels of sequence similarity between sweet and grain genotypes: implications for the genetics of sugar metabolism.</title>
        <authorList>
            <person name="Cooper E.A."/>
            <person name="Brenton Z.W."/>
            <person name="Flinn B.S."/>
            <person name="Jenkins J."/>
            <person name="Shu S."/>
            <person name="Flowers D."/>
            <person name="Luo F."/>
            <person name="Wang Y."/>
            <person name="Xia P."/>
            <person name="Barry K."/>
            <person name="Daum C."/>
            <person name="Lipzen A."/>
            <person name="Yoshinaga Y."/>
            <person name="Schmutz J."/>
            <person name="Saski C."/>
            <person name="Vermerris W."/>
            <person name="Kresovich S."/>
        </authorList>
    </citation>
    <scope>NUCLEOTIDE SEQUENCE</scope>
</reference>
<protein>
    <submittedName>
        <fullName evidence="2">Uncharacterized protein</fullName>
    </submittedName>
</protein>